<evidence type="ECO:0000256" key="2">
    <source>
        <dbReference type="ARBA" id="ARBA00022741"/>
    </source>
</evidence>
<dbReference type="EMBL" id="CP047591">
    <property type="protein sequence ID" value="QHI73547.1"/>
    <property type="molecule type" value="Genomic_DNA"/>
</dbReference>
<dbReference type="InterPro" id="IPR003439">
    <property type="entry name" value="ABC_transporter-like_ATP-bd"/>
</dbReference>
<dbReference type="GO" id="GO:0015418">
    <property type="term" value="F:ABC-type quaternary ammonium compound transporting activity"/>
    <property type="evidence" value="ECO:0007669"/>
    <property type="project" value="UniProtKB-EC"/>
</dbReference>
<evidence type="ECO:0000256" key="4">
    <source>
        <dbReference type="ARBA" id="ARBA00066388"/>
    </source>
</evidence>
<evidence type="ECO:0000256" key="3">
    <source>
        <dbReference type="ARBA" id="ARBA00022840"/>
    </source>
</evidence>
<dbReference type="InterPro" id="IPR027417">
    <property type="entry name" value="P-loop_NTPase"/>
</dbReference>
<dbReference type="Gene3D" id="3.40.50.300">
    <property type="entry name" value="P-loop containing nucleotide triphosphate hydrolases"/>
    <property type="match status" value="1"/>
</dbReference>
<proteinExistence type="predicted"/>
<evidence type="ECO:0000256" key="1">
    <source>
        <dbReference type="ARBA" id="ARBA00022448"/>
    </source>
</evidence>
<evidence type="ECO:0000313" key="7">
    <source>
        <dbReference type="Proteomes" id="UP000463883"/>
    </source>
</evidence>
<dbReference type="SUPFAM" id="SSF50331">
    <property type="entry name" value="MOP-like"/>
    <property type="match status" value="1"/>
</dbReference>
<dbReference type="KEGG" id="amic:Ami3637_15225"/>
<name>A0A6P1MI21_9FIRM</name>
<dbReference type="RefSeq" id="WP_162363312.1">
    <property type="nucleotide sequence ID" value="NZ_CP047591.1"/>
</dbReference>
<keyword evidence="1" id="KW-0813">Transport</keyword>
<protein>
    <recommendedName>
        <fullName evidence="4">ABC-type quaternary amine transporter</fullName>
        <ecNumber evidence="4">7.6.2.9</ecNumber>
    </recommendedName>
</protein>
<dbReference type="PANTHER" id="PTHR42781">
    <property type="entry name" value="SPERMIDINE/PUTRESCINE IMPORT ATP-BINDING PROTEIN POTA"/>
    <property type="match status" value="1"/>
</dbReference>
<dbReference type="AlphaFoldDB" id="A0A6P1MI21"/>
<dbReference type="EC" id="7.6.2.9" evidence="4"/>
<dbReference type="FunFam" id="3.40.50.300:FF:000425">
    <property type="entry name" value="Probable ABC transporter, ATP-binding subunit"/>
    <property type="match status" value="1"/>
</dbReference>
<organism evidence="6 7">
    <name type="scientific">Aminipila terrae</name>
    <dbReference type="NCBI Taxonomy" id="2697030"/>
    <lineage>
        <taxon>Bacteria</taxon>
        <taxon>Bacillati</taxon>
        <taxon>Bacillota</taxon>
        <taxon>Clostridia</taxon>
        <taxon>Peptostreptococcales</taxon>
        <taxon>Anaerovoracaceae</taxon>
        <taxon>Aminipila</taxon>
    </lineage>
</organism>
<reference evidence="6 7" key="1">
    <citation type="submission" date="2020-01" db="EMBL/GenBank/DDBJ databases">
        <title>Genomic analysis of Aminipila sp. CBA3637.</title>
        <authorList>
            <person name="Kim Y.B."/>
            <person name="Roh S.W."/>
        </authorList>
    </citation>
    <scope>NUCLEOTIDE SEQUENCE [LARGE SCALE GENOMIC DNA]</scope>
    <source>
        <strain evidence="6 7">CBA3637</strain>
    </source>
</reference>
<sequence length="342" mass="38165">MELSLKNISVTLSQKQILDSISLTVEDGAFISLLGASGCGKSTLLKTIAGIITPASGSVFLNGSCADHVPSHKRGTVIVFQDLRLFPHMTVMENIAFPMKMQGVVKVKYLETAGKLLEKVQLQGFEQRRIREMSGGQLQRVALARALAANPNVLLLDEPFSSLDENLRQDMRQLVLKLQKDFKITTILVTHDRQEALSMSDKIALMMNGKILQYDTPENIYNFPASRDVADFFQHAAYLDGAVENHVYKCEIGQFQVDKPDGHYQAMFRPGSVYVDKMGSEKNFQICEMQYRGEDYKVRLVSEKTGLMLTAFIASSSELQTGDMVSIGIIKDKVLLFPYSSF</sequence>
<dbReference type="InterPro" id="IPR017871">
    <property type="entry name" value="ABC_transporter-like_CS"/>
</dbReference>
<evidence type="ECO:0000259" key="5">
    <source>
        <dbReference type="PROSITE" id="PS50893"/>
    </source>
</evidence>
<dbReference type="GO" id="GO:0005524">
    <property type="term" value="F:ATP binding"/>
    <property type="evidence" value="ECO:0007669"/>
    <property type="project" value="UniProtKB-KW"/>
</dbReference>
<dbReference type="InterPro" id="IPR008995">
    <property type="entry name" value="Mo/tungstate-bd_C_term_dom"/>
</dbReference>
<dbReference type="PROSITE" id="PS50893">
    <property type="entry name" value="ABC_TRANSPORTER_2"/>
    <property type="match status" value="1"/>
</dbReference>
<dbReference type="SUPFAM" id="SSF52540">
    <property type="entry name" value="P-loop containing nucleoside triphosphate hydrolases"/>
    <property type="match status" value="1"/>
</dbReference>
<dbReference type="SMART" id="SM00382">
    <property type="entry name" value="AAA"/>
    <property type="match status" value="1"/>
</dbReference>
<dbReference type="Proteomes" id="UP000463883">
    <property type="component" value="Chromosome"/>
</dbReference>
<keyword evidence="3 6" id="KW-0067">ATP-binding</keyword>
<dbReference type="InterPro" id="IPR003593">
    <property type="entry name" value="AAA+_ATPase"/>
</dbReference>
<keyword evidence="2" id="KW-0547">Nucleotide-binding</keyword>
<keyword evidence="7" id="KW-1185">Reference proteome</keyword>
<evidence type="ECO:0000313" key="6">
    <source>
        <dbReference type="EMBL" id="QHI73547.1"/>
    </source>
</evidence>
<dbReference type="Pfam" id="PF00005">
    <property type="entry name" value="ABC_tran"/>
    <property type="match status" value="1"/>
</dbReference>
<gene>
    <name evidence="6" type="ORF">Ami3637_15225</name>
</gene>
<dbReference type="PANTHER" id="PTHR42781:SF4">
    <property type="entry name" value="SPERMIDINE_PUTRESCINE IMPORT ATP-BINDING PROTEIN POTA"/>
    <property type="match status" value="1"/>
</dbReference>
<feature type="domain" description="ABC transporter" evidence="5">
    <location>
        <begin position="3"/>
        <end position="233"/>
    </location>
</feature>
<accession>A0A6P1MI21</accession>
<dbReference type="GO" id="GO:0016887">
    <property type="term" value="F:ATP hydrolysis activity"/>
    <property type="evidence" value="ECO:0007669"/>
    <property type="project" value="InterPro"/>
</dbReference>
<dbReference type="PROSITE" id="PS00211">
    <property type="entry name" value="ABC_TRANSPORTER_1"/>
    <property type="match status" value="1"/>
</dbReference>
<dbReference type="InterPro" id="IPR050093">
    <property type="entry name" value="ABC_SmlMolc_Importer"/>
</dbReference>